<sequence>MSSPKVAKVALVTGSSSGIGEASVKLFSQKGYNVVVCGSRQEKVDRVVEECAKLSPQNLKPLALVLDFSVAENGKLAVERTIEHFGRLDVLVNNAGIFVRSNGQDPDTYDVYRQVMTINTDATVQASLAAVEHLKKTQGNMIFVSSVASTKPTAMGYAYCMSKAAMSSFAKCLAIDVSPHIRVNIVSPGPVKTPIFERVGLSEDVVSKLMANTTLQQRVGTSEEIAETIYFLASVNSSFIHGHELFIDGGYLLTQSANSAVKQILEHKKATQEDSVKTASS</sequence>
<dbReference type="GO" id="GO:0016491">
    <property type="term" value="F:oxidoreductase activity"/>
    <property type="evidence" value="ECO:0007669"/>
    <property type="project" value="UniProtKB-KW"/>
</dbReference>
<dbReference type="Pfam" id="PF13561">
    <property type="entry name" value="adh_short_C2"/>
    <property type="match status" value="1"/>
</dbReference>
<dbReference type="Gene3D" id="3.40.50.720">
    <property type="entry name" value="NAD(P)-binding Rossmann-like Domain"/>
    <property type="match status" value="1"/>
</dbReference>
<proteinExistence type="predicted"/>
<protein>
    <submittedName>
        <fullName evidence="2">Granaticin polyketide synthase putative ketoacyl reductase 2</fullName>
    </submittedName>
</protein>
<dbReference type="InterPro" id="IPR020904">
    <property type="entry name" value="Sc_DH/Rdtase_CS"/>
</dbReference>
<gene>
    <name evidence="2" type="ORF">g.2944</name>
</gene>
<dbReference type="PANTHER" id="PTHR43975:SF2">
    <property type="entry name" value="EG:BACR7A4.14 PROTEIN-RELATED"/>
    <property type="match status" value="1"/>
</dbReference>
<accession>A0A6G1SHT5</accession>
<evidence type="ECO:0000256" key="1">
    <source>
        <dbReference type="ARBA" id="ARBA00023002"/>
    </source>
</evidence>
<evidence type="ECO:0000313" key="2">
    <source>
        <dbReference type="EMBL" id="MDE49968.1"/>
    </source>
</evidence>
<dbReference type="SUPFAM" id="SSF51735">
    <property type="entry name" value="NAD(P)-binding Rossmann-fold domains"/>
    <property type="match status" value="1"/>
</dbReference>
<dbReference type="InterPro" id="IPR036291">
    <property type="entry name" value="NAD(P)-bd_dom_sf"/>
</dbReference>
<name>A0A6G1SHT5_9ACAR</name>
<keyword evidence="1" id="KW-0560">Oxidoreductase</keyword>
<dbReference type="InterPro" id="IPR002347">
    <property type="entry name" value="SDR_fam"/>
</dbReference>
<dbReference type="PROSITE" id="PS00061">
    <property type="entry name" value="ADH_SHORT"/>
    <property type="match status" value="1"/>
</dbReference>
<dbReference type="PANTHER" id="PTHR43975">
    <property type="entry name" value="ZGC:101858"/>
    <property type="match status" value="1"/>
</dbReference>
<reference evidence="2" key="1">
    <citation type="submission" date="2018-10" db="EMBL/GenBank/DDBJ databases">
        <title>Transcriptome assembly of Aceria tosichella (Wheat curl mite) Type 2.</title>
        <authorList>
            <person name="Scully E.D."/>
            <person name="Geib S.M."/>
            <person name="Palmer N.A."/>
            <person name="Gupta A.K."/>
            <person name="Sarath G."/>
            <person name="Tatineni S."/>
        </authorList>
    </citation>
    <scope>NUCLEOTIDE SEQUENCE</scope>
    <source>
        <strain evidence="2">LincolnNE</strain>
    </source>
</reference>
<dbReference type="PRINTS" id="PR00080">
    <property type="entry name" value="SDRFAMILY"/>
</dbReference>
<dbReference type="EMBL" id="GGYP01005197">
    <property type="protein sequence ID" value="MDE49968.1"/>
    <property type="molecule type" value="Transcribed_RNA"/>
</dbReference>
<dbReference type="AlphaFoldDB" id="A0A6G1SHT5"/>
<dbReference type="PRINTS" id="PR00081">
    <property type="entry name" value="GDHRDH"/>
</dbReference>
<organism evidence="2">
    <name type="scientific">Aceria tosichella</name>
    <name type="common">wheat curl mite</name>
    <dbReference type="NCBI Taxonomy" id="561515"/>
    <lineage>
        <taxon>Eukaryota</taxon>
        <taxon>Metazoa</taxon>
        <taxon>Ecdysozoa</taxon>
        <taxon>Arthropoda</taxon>
        <taxon>Chelicerata</taxon>
        <taxon>Arachnida</taxon>
        <taxon>Acari</taxon>
        <taxon>Acariformes</taxon>
        <taxon>Trombidiformes</taxon>
        <taxon>Prostigmata</taxon>
        <taxon>Eupodina</taxon>
        <taxon>Eriophyoidea</taxon>
        <taxon>Eriophyidae</taxon>
        <taxon>Eriophyinae</taxon>
        <taxon>Aceriini</taxon>
        <taxon>Aceria</taxon>
    </lineage>
</organism>
<dbReference type="FunFam" id="3.40.50.720:FF:000084">
    <property type="entry name" value="Short-chain dehydrogenase reductase"/>
    <property type="match status" value="1"/>
</dbReference>